<evidence type="ECO:0000313" key="9">
    <source>
        <dbReference type="EMBL" id="MBD1381491.1"/>
    </source>
</evidence>
<gene>
    <name evidence="9" type="ORF">IC621_14730</name>
</gene>
<keyword evidence="4" id="KW-0663">Pyridoxal phosphate</keyword>
<dbReference type="InterPro" id="IPR004839">
    <property type="entry name" value="Aminotransferase_I/II_large"/>
</dbReference>
<dbReference type="Gene3D" id="1.10.10.10">
    <property type="entry name" value="Winged helix-like DNA-binding domain superfamily/Winged helix DNA-binding domain"/>
    <property type="match status" value="1"/>
</dbReference>
<dbReference type="SUPFAM" id="SSF46785">
    <property type="entry name" value="Winged helix' DNA-binding domain"/>
    <property type="match status" value="1"/>
</dbReference>
<dbReference type="GO" id="GO:0003677">
    <property type="term" value="F:DNA binding"/>
    <property type="evidence" value="ECO:0007669"/>
    <property type="project" value="UniProtKB-KW"/>
</dbReference>
<dbReference type="Gene3D" id="3.40.640.10">
    <property type="entry name" value="Type I PLP-dependent aspartate aminotransferase-like (Major domain)"/>
    <property type="match status" value="1"/>
</dbReference>
<name>A0A926NHP9_9BACI</name>
<comment type="similarity">
    <text evidence="2">In the C-terminal section; belongs to the class-I pyridoxal-phosphate-dependent aminotransferase family.</text>
</comment>
<dbReference type="Proteomes" id="UP000626844">
    <property type="component" value="Unassembled WGS sequence"/>
</dbReference>
<evidence type="ECO:0000256" key="4">
    <source>
        <dbReference type="ARBA" id="ARBA00022898"/>
    </source>
</evidence>
<proteinExistence type="inferred from homology"/>
<dbReference type="AlphaFoldDB" id="A0A926NHP9"/>
<dbReference type="PRINTS" id="PR00035">
    <property type="entry name" value="HTHGNTR"/>
</dbReference>
<dbReference type="EMBL" id="JACXAI010000019">
    <property type="protein sequence ID" value="MBD1381491.1"/>
    <property type="molecule type" value="Genomic_DNA"/>
</dbReference>
<dbReference type="Pfam" id="PF00155">
    <property type="entry name" value="Aminotran_1_2"/>
    <property type="match status" value="1"/>
</dbReference>
<sequence length="466" mass="53449">MLWIPIDRSMDIPLIRQVYEQIRTRILHGELSAGDCLPPTRELASNLGTSRNVVVEAYDQLLSEGYIEGRQGSGTYVAEGAYLDQQKKTDFLSFFDMHQLIEDTNEIIDFRSGLPALDMFPRNTWGQISKQVCSDTSHSIFGYGYPEGRMELRHILSRYLKRTRGVHCHPDQLVITSGATQALSLIANLFLSQGEEVMIEDPITHEIQTIFTSPGSTLYPIPVDEQGMKTDLIPPNKKPKFIFVTPSHQFPLGETLPIQRRIQLIQFARKADCFIVEDDYDSEFRYQGSPINSLQGLDPDRVVYIGTFSKILSPALRLGYLILPPSLTKQCKDLKWFTDLHTPSLEQLTIARFIDEGHLERHIRKMKKIYKTRRDHLKKCLTEEFGDKVKILGDSTGLHLIAEFKNIEFTDQKVKNILERHKIKIYLVELHTIKKGMHQNKIILGYGNLTIDKIKEGIQRLKQALI</sequence>
<keyword evidence="10" id="KW-1185">Reference proteome</keyword>
<comment type="caution">
    <text evidence="9">The sequence shown here is derived from an EMBL/GenBank/DDBJ whole genome shotgun (WGS) entry which is preliminary data.</text>
</comment>
<dbReference type="GO" id="GO:0030170">
    <property type="term" value="F:pyridoxal phosphate binding"/>
    <property type="evidence" value="ECO:0007669"/>
    <property type="project" value="InterPro"/>
</dbReference>
<accession>A0A926NHP9</accession>
<protein>
    <submittedName>
        <fullName evidence="9">PLP-dependent aminotransferase family protein</fullName>
    </submittedName>
</protein>
<evidence type="ECO:0000256" key="1">
    <source>
        <dbReference type="ARBA" id="ARBA00001933"/>
    </source>
</evidence>
<evidence type="ECO:0000256" key="3">
    <source>
        <dbReference type="ARBA" id="ARBA00022576"/>
    </source>
</evidence>
<dbReference type="GO" id="GO:0003700">
    <property type="term" value="F:DNA-binding transcription factor activity"/>
    <property type="evidence" value="ECO:0007669"/>
    <property type="project" value="InterPro"/>
</dbReference>
<dbReference type="InterPro" id="IPR051446">
    <property type="entry name" value="HTH_trans_reg/aminotransferase"/>
</dbReference>
<reference evidence="9" key="1">
    <citation type="submission" date="2020-09" db="EMBL/GenBank/DDBJ databases">
        <title>A novel bacterium of genus Bacillus, isolated from South China Sea.</title>
        <authorList>
            <person name="Huang H."/>
            <person name="Mo K."/>
            <person name="Hu Y."/>
        </authorList>
    </citation>
    <scope>NUCLEOTIDE SEQUENCE</scope>
    <source>
        <strain evidence="9">IB182487</strain>
    </source>
</reference>
<organism evidence="9 10">
    <name type="scientific">Metabacillus arenae</name>
    <dbReference type="NCBI Taxonomy" id="2771434"/>
    <lineage>
        <taxon>Bacteria</taxon>
        <taxon>Bacillati</taxon>
        <taxon>Bacillota</taxon>
        <taxon>Bacilli</taxon>
        <taxon>Bacillales</taxon>
        <taxon>Bacillaceae</taxon>
        <taxon>Metabacillus</taxon>
    </lineage>
</organism>
<dbReference type="InterPro" id="IPR015424">
    <property type="entry name" value="PyrdxlP-dep_Trfase"/>
</dbReference>
<evidence type="ECO:0000313" key="10">
    <source>
        <dbReference type="Proteomes" id="UP000626844"/>
    </source>
</evidence>
<evidence type="ECO:0000256" key="5">
    <source>
        <dbReference type="ARBA" id="ARBA00023015"/>
    </source>
</evidence>
<dbReference type="CDD" id="cd07377">
    <property type="entry name" value="WHTH_GntR"/>
    <property type="match status" value="1"/>
</dbReference>
<keyword evidence="7" id="KW-0804">Transcription</keyword>
<dbReference type="PANTHER" id="PTHR46577:SF1">
    <property type="entry name" value="HTH-TYPE TRANSCRIPTIONAL REGULATORY PROTEIN GABR"/>
    <property type="match status" value="1"/>
</dbReference>
<keyword evidence="3 9" id="KW-0808">Transferase</keyword>
<keyword evidence="3 9" id="KW-0032">Aminotransferase</keyword>
<dbReference type="CDD" id="cd00609">
    <property type="entry name" value="AAT_like"/>
    <property type="match status" value="1"/>
</dbReference>
<feature type="domain" description="HTH gntR-type" evidence="8">
    <location>
        <begin position="12"/>
        <end position="80"/>
    </location>
</feature>
<evidence type="ECO:0000256" key="7">
    <source>
        <dbReference type="ARBA" id="ARBA00023163"/>
    </source>
</evidence>
<dbReference type="Pfam" id="PF00392">
    <property type="entry name" value="GntR"/>
    <property type="match status" value="1"/>
</dbReference>
<dbReference type="GO" id="GO:0008483">
    <property type="term" value="F:transaminase activity"/>
    <property type="evidence" value="ECO:0007669"/>
    <property type="project" value="UniProtKB-KW"/>
</dbReference>
<evidence type="ECO:0000256" key="2">
    <source>
        <dbReference type="ARBA" id="ARBA00005384"/>
    </source>
</evidence>
<dbReference type="PROSITE" id="PS50949">
    <property type="entry name" value="HTH_GNTR"/>
    <property type="match status" value="1"/>
</dbReference>
<keyword evidence="5" id="KW-0805">Transcription regulation</keyword>
<comment type="cofactor">
    <cofactor evidence="1">
        <name>pyridoxal 5'-phosphate</name>
        <dbReference type="ChEBI" id="CHEBI:597326"/>
    </cofactor>
</comment>
<evidence type="ECO:0000259" key="8">
    <source>
        <dbReference type="PROSITE" id="PS50949"/>
    </source>
</evidence>
<dbReference type="RefSeq" id="WP_191159168.1">
    <property type="nucleotide sequence ID" value="NZ_JACXAI010000019.1"/>
</dbReference>
<dbReference type="SUPFAM" id="SSF53383">
    <property type="entry name" value="PLP-dependent transferases"/>
    <property type="match status" value="1"/>
</dbReference>
<dbReference type="PANTHER" id="PTHR46577">
    <property type="entry name" value="HTH-TYPE TRANSCRIPTIONAL REGULATORY PROTEIN GABR"/>
    <property type="match status" value="1"/>
</dbReference>
<keyword evidence="6" id="KW-0238">DNA-binding</keyword>
<dbReference type="InterPro" id="IPR036388">
    <property type="entry name" value="WH-like_DNA-bd_sf"/>
</dbReference>
<dbReference type="InterPro" id="IPR036390">
    <property type="entry name" value="WH_DNA-bd_sf"/>
</dbReference>
<dbReference type="InterPro" id="IPR000524">
    <property type="entry name" value="Tscrpt_reg_HTH_GntR"/>
</dbReference>
<dbReference type="SMART" id="SM00345">
    <property type="entry name" value="HTH_GNTR"/>
    <property type="match status" value="1"/>
</dbReference>
<dbReference type="InterPro" id="IPR015421">
    <property type="entry name" value="PyrdxlP-dep_Trfase_major"/>
</dbReference>
<evidence type="ECO:0000256" key="6">
    <source>
        <dbReference type="ARBA" id="ARBA00023125"/>
    </source>
</evidence>